<gene>
    <name evidence="2" type="ORF">Z517_06804</name>
</gene>
<feature type="transmembrane region" description="Helical" evidence="1">
    <location>
        <begin position="456"/>
        <end position="478"/>
    </location>
</feature>
<reference evidence="2 3" key="1">
    <citation type="submission" date="2015-01" db="EMBL/GenBank/DDBJ databases">
        <title>The Genome Sequence of Fonsecaea pedrosoi CBS 271.37.</title>
        <authorList>
            <consortium name="The Broad Institute Genomics Platform"/>
            <person name="Cuomo C."/>
            <person name="de Hoog S."/>
            <person name="Gorbushina A."/>
            <person name="Stielow B."/>
            <person name="Teixiera M."/>
            <person name="Abouelleil A."/>
            <person name="Chapman S.B."/>
            <person name="Priest M."/>
            <person name="Young S.K."/>
            <person name="Wortman J."/>
            <person name="Nusbaum C."/>
            <person name="Birren B."/>
        </authorList>
    </citation>
    <scope>NUCLEOTIDE SEQUENCE [LARGE SCALE GENOMIC DNA]</scope>
    <source>
        <strain evidence="2 3">CBS 271.37</strain>
    </source>
</reference>
<accession>A0A0D2H6B3</accession>
<keyword evidence="3" id="KW-1185">Reference proteome</keyword>
<dbReference type="EMBL" id="KN846972">
    <property type="protein sequence ID" value="KIW80189.1"/>
    <property type="molecule type" value="Genomic_DNA"/>
</dbReference>
<dbReference type="AlphaFoldDB" id="A0A0D2H6B3"/>
<protein>
    <submittedName>
        <fullName evidence="2">Uncharacterized protein</fullName>
    </submittedName>
</protein>
<dbReference type="HOGENOM" id="CLU_489187_0_0_1"/>
<feature type="transmembrane region" description="Helical" evidence="1">
    <location>
        <begin position="121"/>
        <end position="140"/>
    </location>
</feature>
<dbReference type="STRING" id="1442368.A0A0D2H6B3"/>
<evidence type="ECO:0000313" key="3">
    <source>
        <dbReference type="Proteomes" id="UP000053029"/>
    </source>
</evidence>
<dbReference type="VEuPathDB" id="FungiDB:Z517_06804"/>
<organism evidence="2 3">
    <name type="scientific">Fonsecaea pedrosoi CBS 271.37</name>
    <dbReference type="NCBI Taxonomy" id="1442368"/>
    <lineage>
        <taxon>Eukaryota</taxon>
        <taxon>Fungi</taxon>
        <taxon>Dikarya</taxon>
        <taxon>Ascomycota</taxon>
        <taxon>Pezizomycotina</taxon>
        <taxon>Eurotiomycetes</taxon>
        <taxon>Chaetothyriomycetidae</taxon>
        <taxon>Chaetothyriales</taxon>
        <taxon>Herpotrichiellaceae</taxon>
        <taxon>Fonsecaea</taxon>
    </lineage>
</organism>
<keyword evidence="1" id="KW-0812">Transmembrane</keyword>
<dbReference type="RefSeq" id="XP_013283997.1">
    <property type="nucleotide sequence ID" value="XM_013428543.1"/>
</dbReference>
<proteinExistence type="predicted"/>
<keyword evidence="1" id="KW-0472">Membrane</keyword>
<keyword evidence="1" id="KW-1133">Transmembrane helix</keyword>
<feature type="transmembrane region" description="Helical" evidence="1">
    <location>
        <begin position="58"/>
        <end position="84"/>
    </location>
</feature>
<evidence type="ECO:0000313" key="2">
    <source>
        <dbReference type="EMBL" id="KIW80189.1"/>
    </source>
</evidence>
<dbReference type="GeneID" id="25306294"/>
<sequence length="557" mass="60744">MNFFTRLQRLQMLPLLALFVGGTILLFVGANCLAGNPSTLRTNSWKARQFSVGSSLSVQSWLAVLGGGVSCIIYGLSGACTHLFNLEATRRALRPGGLDYGRYLNSLSHAPVLVGWRGFRVLYMVSYFFAALALIATIGYKFTVFRVPLSVVESWPQSRVALSIPSSKGLDESGATPLLVDAPGGLHNQAFFHLGRDDVMDGPEQIVMVGMANCSGISSDLDQGILVTREVVMVGARVKPAGTFYMSADHAGWQRQRTVSDLKGSWLPSLFFDAIVDYKIQEPGSIAMQWTKFFTGWDCAIFSSACDNSTQYEVFDRVEYTFTYATAEVTRIVRKRSCATIMDEPGSIRLLSMRDVNVPFETEYADGALPLYRNWVDGVIYNMGSTPVEGISIFARAVMAGWANDAVNITGAAALGHARGQPFGVEKQSTITSSDTLSYPYFTGSRDSASTACYTAAAYVFIVTGPCMYLILITRIVAGPPRLTSWTGQHIALRGRLADEEMNLAAGHDAAPVNRLFVQLLPNKDDFVSQLEPDQQLQVLAFPPQQGQAHVEDTLGS</sequence>
<evidence type="ECO:0000256" key="1">
    <source>
        <dbReference type="SAM" id="Phobius"/>
    </source>
</evidence>
<dbReference type="Proteomes" id="UP000053029">
    <property type="component" value="Unassembled WGS sequence"/>
</dbReference>
<dbReference type="OrthoDB" id="9909019at2759"/>
<name>A0A0D2H6B3_9EURO</name>